<comment type="caution">
    <text evidence="1">The sequence shown here is derived from an EMBL/GenBank/DDBJ whole genome shotgun (WGS) entry which is preliminary data.</text>
</comment>
<accession>A0A1G2NFZ1</accession>
<name>A0A1G2NFZ1_9BACT</name>
<dbReference type="AlphaFoldDB" id="A0A1G2NFZ1"/>
<evidence type="ECO:0000313" key="1">
    <source>
        <dbReference type="EMBL" id="OHA35007.1"/>
    </source>
</evidence>
<organism evidence="1 2">
    <name type="scientific">Candidatus Taylorbacteria bacterium RIFCSPLOWO2_01_FULL_48_100</name>
    <dbReference type="NCBI Taxonomy" id="1802322"/>
    <lineage>
        <taxon>Bacteria</taxon>
        <taxon>Candidatus Tayloriibacteriota</taxon>
    </lineage>
</organism>
<protein>
    <submittedName>
        <fullName evidence="1">Uncharacterized protein</fullName>
    </submittedName>
</protein>
<sequence>MNTIDDLSFLAENTSSLRDLGLTLTILIQPECVVAKCFTNKNIFAYRDSNFDNQEWLPKTLLASSATKVTGYELTDTTTEAEMAKIGRKFTNLLQIEDLILRTEKGENTGLITNGCANIFFLQVVASVFMVLAYRNDDRWLVSLHRFNARLEWDAESRFFSPSNLSS</sequence>
<proteinExistence type="predicted"/>
<gene>
    <name evidence="1" type="ORF">A2938_01405</name>
</gene>
<dbReference type="EMBL" id="MHSA01000003">
    <property type="protein sequence ID" value="OHA35007.1"/>
    <property type="molecule type" value="Genomic_DNA"/>
</dbReference>
<dbReference type="Proteomes" id="UP000177797">
    <property type="component" value="Unassembled WGS sequence"/>
</dbReference>
<reference evidence="1 2" key="1">
    <citation type="journal article" date="2016" name="Nat. Commun.">
        <title>Thousands of microbial genomes shed light on interconnected biogeochemical processes in an aquifer system.</title>
        <authorList>
            <person name="Anantharaman K."/>
            <person name="Brown C.T."/>
            <person name="Hug L.A."/>
            <person name="Sharon I."/>
            <person name="Castelle C.J."/>
            <person name="Probst A.J."/>
            <person name="Thomas B.C."/>
            <person name="Singh A."/>
            <person name="Wilkins M.J."/>
            <person name="Karaoz U."/>
            <person name="Brodie E.L."/>
            <person name="Williams K.H."/>
            <person name="Hubbard S.S."/>
            <person name="Banfield J.F."/>
        </authorList>
    </citation>
    <scope>NUCLEOTIDE SEQUENCE [LARGE SCALE GENOMIC DNA]</scope>
</reference>
<evidence type="ECO:0000313" key="2">
    <source>
        <dbReference type="Proteomes" id="UP000177797"/>
    </source>
</evidence>